<feature type="domain" description="Amine oxidase" evidence="7">
    <location>
        <begin position="14"/>
        <end position="286"/>
    </location>
</feature>
<reference evidence="8 9" key="1">
    <citation type="submission" date="2024-10" db="EMBL/GenBank/DDBJ databases">
        <authorList>
            <person name="Yang X.-N."/>
        </authorList>
    </citation>
    <scope>NUCLEOTIDE SEQUENCE [LARGE SCALE GENOMIC DNA]</scope>
    <source>
        <strain evidence="8 9">CAU 1059</strain>
    </source>
</reference>
<proteinExistence type="inferred from homology"/>
<dbReference type="GO" id="GO:0016491">
    <property type="term" value="F:oxidoreductase activity"/>
    <property type="evidence" value="ECO:0007669"/>
    <property type="project" value="UniProtKB-KW"/>
</dbReference>
<dbReference type="SUPFAM" id="SSF51905">
    <property type="entry name" value="FAD/NAD(P)-binding domain"/>
    <property type="match status" value="1"/>
</dbReference>
<dbReference type="InterPro" id="IPR008150">
    <property type="entry name" value="Phytoene_DH_bac_CS"/>
</dbReference>
<feature type="region of interest" description="Disordered" evidence="6">
    <location>
        <begin position="493"/>
        <end position="522"/>
    </location>
</feature>
<dbReference type="PANTHER" id="PTHR43734">
    <property type="entry name" value="PHYTOENE DESATURASE"/>
    <property type="match status" value="1"/>
</dbReference>
<dbReference type="PANTHER" id="PTHR43734:SF7">
    <property type="entry name" value="4,4'-DIAPONEUROSPORENE OXYGENASE"/>
    <property type="match status" value="1"/>
</dbReference>
<evidence type="ECO:0000256" key="6">
    <source>
        <dbReference type="SAM" id="MobiDB-lite"/>
    </source>
</evidence>
<dbReference type="NCBIfam" id="NF045637">
    <property type="entry name" value="carotdesatCrtDProt"/>
    <property type="match status" value="1"/>
</dbReference>
<evidence type="ECO:0000256" key="2">
    <source>
        <dbReference type="ARBA" id="ARBA00006046"/>
    </source>
</evidence>
<keyword evidence="3 5" id="KW-0125">Carotenoid biosynthesis</keyword>
<comment type="similarity">
    <text evidence="2 5">Belongs to the carotenoid/retinoid oxidoreductase family.</text>
</comment>
<evidence type="ECO:0000313" key="9">
    <source>
        <dbReference type="Proteomes" id="UP001607157"/>
    </source>
</evidence>
<keyword evidence="9" id="KW-1185">Reference proteome</keyword>
<dbReference type="InterPro" id="IPR014105">
    <property type="entry name" value="Carotenoid/retinoid_OxRdtase"/>
</dbReference>
<evidence type="ECO:0000256" key="5">
    <source>
        <dbReference type="RuleBase" id="RU362075"/>
    </source>
</evidence>
<dbReference type="Pfam" id="PF01593">
    <property type="entry name" value="Amino_oxidase"/>
    <property type="match status" value="2"/>
</dbReference>
<evidence type="ECO:0000259" key="7">
    <source>
        <dbReference type="Pfam" id="PF01593"/>
    </source>
</evidence>
<dbReference type="InterPro" id="IPR054841">
    <property type="entry name" value="carotdesatCrtD"/>
</dbReference>
<accession>A0ABW7I2K8</accession>
<comment type="pathway">
    <text evidence="1 5">Carotenoid biosynthesis.</text>
</comment>
<dbReference type="Gene3D" id="3.50.50.60">
    <property type="entry name" value="FAD/NAD(P)-binding domain"/>
    <property type="match status" value="2"/>
</dbReference>
<dbReference type="NCBIfam" id="TIGR02734">
    <property type="entry name" value="crtI_fam"/>
    <property type="match status" value="1"/>
</dbReference>
<feature type="domain" description="Amine oxidase" evidence="7">
    <location>
        <begin position="445"/>
        <end position="487"/>
    </location>
</feature>
<dbReference type="InterPro" id="IPR036188">
    <property type="entry name" value="FAD/NAD-bd_sf"/>
</dbReference>
<dbReference type="InterPro" id="IPR002937">
    <property type="entry name" value="Amino_oxidase"/>
</dbReference>
<keyword evidence="4 5" id="KW-0560">Oxidoreductase</keyword>
<protein>
    <submittedName>
        <fullName evidence="8">1-hydroxycarotenoid 3,4-desaturase CrtD</fullName>
        <ecNumber evidence="8">1.3.99.27</ecNumber>
    </submittedName>
</protein>
<evidence type="ECO:0000256" key="1">
    <source>
        <dbReference type="ARBA" id="ARBA00004829"/>
    </source>
</evidence>
<evidence type="ECO:0000256" key="4">
    <source>
        <dbReference type="ARBA" id="ARBA00023002"/>
    </source>
</evidence>
<evidence type="ECO:0000313" key="8">
    <source>
        <dbReference type="EMBL" id="MFH0252386.1"/>
    </source>
</evidence>
<gene>
    <name evidence="8" type="primary">crtD</name>
    <name evidence="8" type="ORF">ACGRVM_00645</name>
</gene>
<dbReference type="EC" id="1.3.99.27" evidence="8"/>
<feature type="compositionally biased region" description="Low complexity" evidence="6">
    <location>
        <begin position="507"/>
        <end position="522"/>
    </location>
</feature>
<name>A0ABW7I2K8_9RHOB</name>
<organism evidence="8 9">
    <name type="scientific">Roseovarius aquimarinus</name>
    <dbReference type="NCBI Taxonomy" id="1229156"/>
    <lineage>
        <taxon>Bacteria</taxon>
        <taxon>Pseudomonadati</taxon>
        <taxon>Pseudomonadota</taxon>
        <taxon>Alphaproteobacteria</taxon>
        <taxon>Rhodobacterales</taxon>
        <taxon>Roseobacteraceae</taxon>
        <taxon>Roseovarius</taxon>
    </lineage>
</organism>
<evidence type="ECO:0000256" key="3">
    <source>
        <dbReference type="ARBA" id="ARBA00022746"/>
    </source>
</evidence>
<dbReference type="EMBL" id="JBIHMM010000001">
    <property type="protein sequence ID" value="MFH0252386.1"/>
    <property type="molecule type" value="Genomic_DNA"/>
</dbReference>
<dbReference type="RefSeq" id="WP_377169725.1">
    <property type="nucleotide sequence ID" value="NZ_JBHTJC010000001.1"/>
</dbReference>
<comment type="caution">
    <text evidence="8">The sequence shown here is derived from an EMBL/GenBank/DDBJ whole genome shotgun (WGS) entry which is preliminary data.</text>
</comment>
<sequence>MSPAPPVVIVGAGIGGLAAALRLAHAGVDVTVLERHGAPGGKLRCVPSPYGPIDAGPTVLTLRHVFDSLFEDAGEALADHLTLLREPILARHYWPDGTMLDLHADAGRSAESIAQAFGSRAREDFLRFSARAKLLFEGFDAPMMQAARPTPAALTAHVMRNPRLLPAMAAHRTLAEMLHQSFREPRLIQLFGRYATYVGGSPYAAPALLGLIWHAEAQGVWRIAGGMHQLALAIESVARGRGAAFRYGAEVTGIDWQGGRPRHVRTRSENIPAGAVLFNGDPNALRAGALGETARQAVGDEGVAPRSLSANVMTFAARASGPALAHHTVFFADDPRAEFDALARGERPDAPSLYVCAQDRGGAVAPDGPERFEIIMNAAPRPGAHPSETEDIQCQTIIMDTLARFGLVFDPLPGPEALTSPAGFERLFPHSHGALYGRSPHGMMAAFARPLARTRLKGLYLAGGGTHPGAGLPMATLSGKHAAEAILSDLASTSRFRRTATPGGMSTGSARTARAPSRSSGS</sequence>
<dbReference type="Proteomes" id="UP001607157">
    <property type="component" value="Unassembled WGS sequence"/>
</dbReference>
<dbReference type="PROSITE" id="PS00982">
    <property type="entry name" value="PHYTOENE_DH"/>
    <property type="match status" value="1"/>
</dbReference>